<name>A0A1G6SD74_9GAMM</name>
<gene>
    <name evidence="2" type="ORF">SAMN04488509_101435</name>
</gene>
<dbReference type="Proteomes" id="UP000199603">
    <property type="component" value="Unassembled WGS sequence"/>
</dbReference>
<protein>
    <recommendedName>
        <fullName evidence="4">DUF2721 domain-containing protein</fullName>
    </recommendedName>
</protein>
<feature type="transmembrane region" description="Helical" evidence="1">
    <location>
        <begin position="12"/>
        <end position="32"/>
    </location>
</feature>
<dbReference type="Pfam" id="PF11026">
    <property type="entry name" value="DUF2721"/>
    <property type="match status" value="1"/>
</dbReference>
<evidence type="ECO:0000256" key="1">
    <source>
        <dbReference type="SAM" id="Phobius"/>
    </source>
</evidence>
<accession>A0A1G6SD74</accession>
<dbReference type="AlphaFoldDB" id="A0A1G6SD74"/>
<feature type="transmembrane region" description="Helical" evidence="1">
    <location>
        <begin position="75"/>
        <end position="99"/>
    </location>
</feature>
<organism evidence="2 3">
    <name type="scientific">Aquimonas voraii</name>
    <dbReference type="NCBI Taxonomy" id="265719"/>
    <lineage>
        <taxon>Bacteria</taxon>
        <taxon>Pseudomonadati</taxon>
        <taxon>Pseudomonadota</taxon>
        <taxon>Gammaproteobacteria</taxon>
        <taxon>Lysobacterales</taxon>
        <taxon>Lysobacteraceae</taxon>
        <taxon>Aquimonas</taxon>
    </lineage>
</organism>
<proteinExistence type="predicted"/>
<keyword evidence="1" id="KW-0472">Membrane</keyword>
<keyword evidence="3" id="KW-1185">Reference proteome</keyword>
<sequence length="160" mass="17108">MIPDAGSHYPILTAMLAPALLMAATGSLLISANNRLARVVDRLRALLQTRGECGNEELRAAVDRQITQHRRRSHYVLRACVLLYVALGAFVATSLALAIDAYTGFALGEVPAGFALFGVASLLVASVAMGLEVHLAVNGLNTELELSLKRRVQTQAAKKE</sequence>
<evidence type="ECO:0008006" key="4">
    <source>
        <dbReference type="Google" id="ProtNLM"/>
    </source>
</evidence>
<dbReference type="STRING" id="265719.SAMN04488509_101435"/>
<dbReference type="EMBL" id="FNAG01000001">
    <property type="protein sequence ID" value="SDD14624.1"/>
    <property type="molecule type" value="Genomic_DNA"/>
</dbReference>
<keyword evidence="1" id="KW-0812">Transmembrane</keyword>
<evidence type="ECO:0000313" key="3">
    <source>
        <dbReference type="Proteomes" id="UP000199603"/>
    </source>
</evidence>
<feature type="transmembrane region" description="Helical" evidence="1">
    <location>
        <begin position="111"/>
        <end position="131"/>
    </location>
</feature>
<dbReference type="RefSeq" id="WP_176763970.1">
    <property type="nucleotide sequence ID" value="NZ_FNAG01000001.1"/>
</dbReference>
<evidence type="ECO:0000313" key="2">
    <source>
        <dbReference type="EMBL" id="SDD14624.1"/>
    </source>
</evidence>
<keyword evidence="1" id="KW-1133">Transmembrane helix</keyword>
<dbReference type="InterPro" id="IPR021279">
    <property type="entry name" value="DUF2721"/>
</dbReference>
<reference evidence="2 3" key="1">
    <citation type="submission" date="2016-10" db="EMBL/GenBank/DDBJ databases">
        <authorList>
            <person name="de Groot N.N."/>
        </authorList>
    </citation>
    <scope>NUCLEOTIDE SEQUENCE [LARGE SCALE GENOMIC DNA]</scope>
    <source>
        <strain evidence="2 3">DSM 16957</strain>
    </source>
</reference>